<dbReference type="PANTHER" id="PTHR19211:SF14">
    <property type="entry name" value="ATP-BINDING CASSETTE SUB-FAMILY F MEMBER 1"/>
    <property type="match status" value="1"/>
</dbReference>
<evidence type="ECO:0000259" key="5">
    <source>
        <dbReference type="Pfam" id="PF12848"/>
    </source>
</evidence>
<evidence type="ECO:0000256" key="1">
    <source>
        <dbReference type="ARBA" id="ARBA00022737"/>
    </source>
</evidence>
<dbReference type="GO" id="GO:0005524">
    <property type="term" value="F:ATP binding"/>
    <property type="evidence" value="ECO:0007669"/>
    <property type="project" value="UniProtKB-KW"/>
</dbReference>
<keyword evidence="2" id="KW-0547">Nucleotide-binding</keyword>
<feature type="non-terminal residue" evidence="6">
    <location>
        <position position="274"/>
    </location>
</feature>
<dbReference type="InterPro" id="IPR027417">
    <property type="entry name" value="P-loop_NTPase"/>
</dbReference>
<dbReference type="EMBL" id="BARW01019533">
    <property type="protein sequence ID" value="GAI96372.1"/>
    <property type="molecule type" value="Genomic_DNA"/>
</dbReference>
<gene>
    <name evidence="6" type="ORF">S12H4_33171</name>
</gene>
<dbReference type="GO" id="GO:0016887">
    <property type="term" value="F:ATP hydrolysis activity"/>
    <property type="evidence" value="ECO:0007669"/>
    <property type="project" value="InterPro"/>
</dbReference>
<keyword evidence="3" id="KW-0067">ATP-binding</keyword>
<evidence type="ECO:0000313" key="6">
    <source>
        <dbReference type="EMBL" id="GAI96372.1"/>
    </source>
</evidence>
<dbReference type="InterPro" id="IPR032781">
    <property type="entry name" value="ABC_tran_Xtn"/>
</dbReference>
<proteinExistence type="predicted"/>
<feature type="domain" description="ABC-transporter extension" evidence="5">
    <location>
        <begin position="131"/>
        <end position="210"/>
    </location>
</feature>
<reference evidence="6" key="1">
    <citation type="journal article" date="2014" name="Front. Microbiol.">
        <title>High frequency of phylogenetically diverse reductive dehalogenase-homologous genes in deep subseafloor sedimentary metagenomes.</title>
        <authorList>
            <person name="Kawai M."/>
            <person name="Futagami T."/>
            <person name="Toyoda A."/>
            <person name="Takaki Y."/>
            <person name="Nishi S."/>
            <person name="Hori S."/>
            <person name="Arai W."/>
            <person name="Tsubouchi T."/>
            <person name="Morono Y."/>
            <person name="Uchiyama I."/>
            <person name="Ito T."/>
            <person name="Fujiyama A."/>
            <person name="Inagaki F."/>
            <person name="Takami H."/>
        </authorList>
    </citation>
    <scope>NUCLEOTIDE SEQUENCE</scope>
    <source>
        <strain evidence="6">Expedition CK06-06</strain>
    </source>
</reference>
<comment type="caution">
    <text evidence="6">The sequence shown here is derived from an EMBL/GenBank/DDBJ whole genome shotgun (WGS) entry which is preliminary data.</text>
</comment>
<name>X1STH6_9ZZZZ</name>
<dbReference type="SUPFAM" id="SSF52540">
    <property type="entry name" value="P-loop containing nucleoside triphosphate hydrolases"/>
    <property type="match status" value="2"/>
</dbReference>
<dbReference type="FunFam" id="3.40.50.300:FF:000011">
    <property type="entry name" value="Putative ABC transporter ATP-binding component"/>
    <property type="match status" value="1"/>
</dbReference>
<accession>X1STH6</accession>
<evidence type="ECO:0000259" key="4">
    <source>
        <dbReference type="Pfam" id="PF00005"/>
    </source>
</evidence>
<dbReference type="InterPro" id="IPR050611">
    <property type="entry name" value="ABCF"/>
</dbReference>
<protein>
    <recommendedName>
        <fullName evidence="7">ABC transporter domain-containing protein</fullName>
    </recommendedName>
</protein>
<sequence>HEILIHTSSGNHELPQTKELVEELGKVQHILEHREGYNTETKIKHILSGLGFKENDLYRMTEEFSGGWQMRIELAKLLLREPTILLLDEPTNHLDIESLEWLETYLKSYSGSIIVVSHDSRFLDNLAQRVVEISMGKVTEYTGNFSSYVEQKAQRMDILQSTYENQKRLIQKTNRFIERFRYKATKAKQVQSRIKMLEKMELIEIEKDEKIISFDFPQPPRSGRVVMELDKITKTYGNNPVFRKLALTIERGDRIAFLGVNGSGKSTLARIIAD</sequence>
<dbReference type="CDD" id="cd03221">
    <property type="entry name" value="ABCF_EF-3"/>
    <property type="match status" value="1"/>
</dbReference>
<dbReference type="Gene3D" id="3.40.50.300">
    <property type="entry name" value="P-loop containing nucleotide triphosphate hydrolases"/>
    <property type="match status" value="2"/>
</dbReference>
<dbReference type="InterPro" id="IPR003439">
    <property type="entry name" value="ABC_transporter-like_ATP-bd"/>
</dbReference>
<feature type="domain" description="ABC transporter" evidence="4">
    <location>
        <begin position="243"/>
        <end position="273"/>
    </location>
</feature>
<dbReference type="Pfam" id="PF12848">
    <property type="entry name" value="ABC_tran_Xtn"/>
    <property type="match status" value="1"/>
</dbReference>
<evidence type="ECO:0000256" key="2">
    <source>
        <dbReference type="ARBA" id="ARBA00022741"/>
    </source>
</evidence>
<keyword evidence="1" id="KW-0677">Repeat</keyword>
<evidence type="ECO:0000256" key="3">
    <source>
        <dbReference type="ARBA" id="ARBA00022840"/>
    </source>
</evidence>
<feature type="non-terminal residue" evidence="6">
    <location>
        <position position="1"/>
    </location>
</feature>
<dbReference type="Pfam" id="PF00005">
    <property type="entry name" value="ABC_tran"/>
    <property type="match status" value="2"/>
</dbReference>
<organism evidence="6">
    <name type="scientific">marine sediment metagenome</name>
    <dbReference type="NCBI Taxonomy" id="412755"/>
    <lineage>
        <taxon>unclassified sequences</taxon>
        <taxon>metagenomes</taxon>
        <taxon>ecological metagenomes</taxon>
    </lineage>
</organism>
<feature type="domain" description="ABC transporter" evidence="4">
    <location>
        <begin position="24"/>
        <end position="92"/>
    </location>
</feature>
<evidence type="ECO:0008006" key="7">
    <source>
        <dbReference type="Google" id="ProtNLM"/>
    </source>
</evidence>
<dbReference type="AlphaFoldDB" id="X1STH6"/>
<dbReference type="PANTHER" id="PTHR19211">
    <property type="entry name" value="ATP-BINDING TRANSPORT PROTEIN-RELATED"/>
    <property type="match status" value="1"/>
</dbReference>